<organism evidence="2 3">
    <name type="scientific">Toxocara canis</name>
    <name type="common">Canine roundworm</name>
    <dbReference type="NCBI Taxonomy" id="6265"/>
    <lineage>
        <taxon>Eukaryota</taxon>
        <taxon>Metazoa</taxon>
        <taxon>Ecdysozoa</taxon>
        <taxon>Nematoda</taxon>
        <taxon>Chromadorea</taxon>
        <taxon>Rhabditida</taxon>
        <taxon>Spirurina</taxon>
        <taxon>Ascaridomorpha</taxon>
        <taxon>Ascaridoidea</taxon>
        <taxon>Toxocaridae</taxon>
        <taxon>Toxocara</taxon>
    </lineage>
</organism>
<sequence>IPARHFYQLVFVSESKRAIIGRSSLFYVEPNRTFIRASRLKTMRDTVVTDESLNKKPAMGSCLLKTLLCGTPLFSSSSPPPTKTSTHFYEAPPPPYSESSEESVFQSQPTSIHNTEVSEKFYAFIAAEIFK</sequence>
<dbReference type="AlphaFoldDB" id="A0A0B2VFW7"/>
<evidence type="ECO:0000256" key="1">
    <source>
        <dbReference type="SAM" id="MobiDB-lite"/>
    </source>
</evidence>
<feature type="compositionally biased region" description="Low complexity" evidence="1">
    <location>
        <begin position="75"/>
        <end position="90"/>
    </location>
</feature>
<keyword evidence="3" id="KW-1185">Reference proteome</keyword>
<name>A0A0B2VFW7_TOXCA</name>
<comment type="caution">
    <text evidence="2">The sequence shown here is derived from an EMBL/GenBank/DDBJ whole genome shotgun (WGS) entry which is preliminary data.</text>
</comment>
<evidence type="ECO:0000313" key="2">
    <source>
        <dbReference type="EMBL" id="KHN82441.1"/>
    </source>
</evidence>
<feature type="region of interest" description="Disordered" evidence="1">
    <location>
        <begin position="75"/>
        <end position="105"/>
    </location>
</feature>
<proteinExistence type="predicted"/>
<accession>A0A0B2VFW7</accession>
<feature type="non-terminal residue" evidence="2">
    <location>
        <position position="1"/>
    </location>
</feature>
<protein>
    <submittedName>
        <fullName evidence="2">Uncharacterized protein</fullName>
    </submittedName>
</protein>
<dbReference type="EMBL" id="JPKZ01001361">
    <property type="protein sequence ID" value="KHN82441.1"/>
    <property type="molecule type" value="Genomic_DNA"/>
</dbReference>
<evidence type="ECO:0000313" key="3">
    <source>
        <dbReference type="Proteomes" id="UP000031036"/>
    </source>
</evidence>
<dbReference type="Proteomes" id="UP000031036">
    <property type="component" value="Unassembled WGS sequence"/>
</dbReference>
<gene>
    <name evidence="2" type="ORF">Tcan_12951</name>
</gene>
<reference evidence="2 3" key="1">
    <citation type="submission" date="2014-11" db="EMBL/GenBank/DDBJ databases">
        <title>Genetic blueprint of the zoonotic pathogen Toxocara canis.</title>
        <authorList>
            <person name="Zhu X.-Q."/>
            <person name="Korhonen P.K."/>
            <person name="Cai H."/>
            <person name="Young N.D."/>
            <person name="Nejsum P."/>
            <person name="von Samson-Himmelstjerna G."/>
            <person name="Boag P.R."/>
            <person name="Tan P."/>
            <person name="Li Q."/>
            <person name="Min J."/>
            <person name="Yang Y."/>
            <person name="Wang X."/>
            <person name="Fang X."/>
            <person name="Hall R.S."/>
            <person name="Hofmann A."/>
            <person name="Sternberg P.W."/>
            <person name="Jex A.R."/>
            <person name="Gasser R.B."/>
        </authorList>
    </citation>
    <scope>NUCLEOTIDE SEQUENCE [LARGE SCALE GENOMIC DNA]</scope>
    <source>
        <strain evidence="2">PN_DK_2014</strain>
    </source>
</reference>